<evidence type="ECO:0000259" key="1">
    <source>
        <dbReference type="PROSITE" id="PS50011"/>
    </source>
</evidence>
<evidence type="ECO:0000313" key="3">
    <source>
        <dbReference type="Proteomes" id="UP000835052"/>
    </source>
</evidence>
<dbReference type="PROSITE" id="PS50011">
    <property type="entry name" value="PROTEIN_KINASE_DOM"/>
    <property type="match status" value="1"/>
</dbReference>
<keyword evidence="3" id="KW-1185">Reference proteome</keyword>
<dbReference type="GO" id="GO:0004672">
    <property type="term" value="F:protein kinase activity"/>
    <property type="evidence" value="ECO:0007669"/>
    <property type="project" value="InterPro"/>
</dbReference>
<dbReference type="InterPro" id="IPR050235">
    <property type="entry name" value="CK1_Ser-Thr_kinase"/>
</dbReference>
<dbReference type="EMBL" id="CAJGYM010000008">
    <property type="protein sequence ID" value="CAD6188169.1"/>
    <property type="molecule type" value="Genomic_DNA"/>
</dbReference>
<protein>
    <recommendedName>
        <fullName evidence="1">Protein kinase domain-containing protein</fullName>
    </recommendedName>
</protein>
<accession>A0A8S1GXM8</accession>
<comment type="caution">
    <text evidence="2">The sequence shown here is derived from an EMBL/GenBank/DDBJ whole genome shotgun (WGS) entry which is preliminary data.</text>
</comment>
<dbReference type="PANTHER" id="PTHR11909">
    <property type="entry name" value="CASEIN KINASE-RELATED"/>
    <property type="match status" value="1"/>
</dbReference>
<organism evidence="2 3">
    <name type="scientific">Caenorhabditis auriculariae</name>
    <dbReference type="NCBI Taxonomy" id="2777116"/>
    <lineage>
        <taxon>Eukaryota</taxon>
        <taxon>Metazoa</taxon>
        <taxon>Ecdysozoa</taxon>
        <taxon>Nematoda</taxon>
        <taxon>Chromadorea</taxon>
        <taxon>Rhabditida</taxon>
        <taxon>Rhabditina</taxon>
        <taxon>Rhabditomorpha</taxon>
        <taxon>Rhabditoidea</taxon>
        <taxon>Rhabditidae</taxon>
        <taxon>Peloderinae</taxon>
        <taxon>Caenorhabditis</taxon>
    </lineage>
</organism>
<feature type="domain" description="Protein kinase" evidence="1">
    <location>
        <begin position="39"/>
        <end position="306"/>
    </location>
</feature>
<dbReference type="Pfam" id="PF00069">
    <property type="entry name" value="Pkinase"/>
    <property type="match status" value="1"/>
</dbReference>
<name>A0A8S1GXM8_9PELO</name>
<proteinExistence type="predicted"/>
<dbReference type="InterPro" id="IPR000719">
    <property type="entry name" value="Prot_kinase_dom"/>
</dbReference>
<dbReference type="AlphaFoldDB" id="A0A8S1GXM8"/>
<dbReference type="InterPro" id="IPR011009">
    <property type="entry name" value="Kinase-like_dom_sf"/>
</dbReference>
<dbReference type="SMART" id="SM00220">
    <property type="entry name" value="S_TKc"/>
    <property type="match status" value="1"/>
</dbReference>
<dbReference type="GO" id="GO:0005524">
    <property type="term" value="F:ATP binding"/>
    <property type="evidence" value="ECO:0007669"/>
    <property type="project" value="InterPro"/>
</dbReference>
<evidence type="ECO:0000313" key="2">
    <source>
        <dbReference type="EMBL" id="CAD6188169.1"/>
    </source>
</evidence>
<gene>
    <name evidence="2" type="ORF">CAUJ_LOCUS4088</name>
</gene>
<dbReference type="OrthoDB" id="2687620at2759"/>
<dbReference type="SUPFAM" id="SSF56112">
    <property type="entry name" value="Protein kinase-like (PK-like)"/>
    <property type="match status" value="1"/>
</dbReference>
<reference evidence="2" key="1">
    <citation type="submission" date="2020-10" db="EMBL/GenBank/DDBJ databases">
        <authorList>
            <person name="Kikuchi T."/>
        </authorList>
    </citation>
    <scope>NUCLEOTIDE SEQUENCE</scope>
    <source>
        <strain evidence="2">NKZ352</strain>
    </source>
</reference>
<dbReference type="Gene3D" id="1.10.510.10">
    <property type="entry name" value="Transferase(Phosphotransferase) domain 1"/>
    <property type="match status" value="1"/>
</dbReference>
<sequence>MSSSLLITHFQIYLMAPLHTELKVDDPSLIREGEFLDIFYVNRMISVGGFGQVFDAVEGCSGENVALKVESLSASIQLLASEAHCLRSLNRAHNPQEKSSFEPFIRYFGYGVVGNVRYMAMEKCGMNVRDLKKTTEFDRFSIGTSMWILYKMIDAMKTMHTLGWLHRDVKPANFCVGAHDGRSLFVLDFGMSRCFVAPNGKIKPRKPHCSFHGTLRYVSLNIHHRQDASTWDDLWSVYYVAIENMVGQLPWRNIPDKVLVSFGSMKILTEFLLVAEYKASAKLAELEYGQETHQPHCLSILSHYLTAALQKAEEYFYCPPPYQLILSEVETDLSRRNLSLQNIILDWQHSTKKETKNSAYIGDYMYHQKTTPKKKERIEAVGDCCPEPRIHHQNYAPRGNRSVYFY</sequence>
<dbReference type="Proteomes" id="UP000835052">
    <property type="component" value="Unassembled WGS sequence"/>
</dbReference>